<dbReference type="RefSeq" id="WP_265263315.1">
    <property type="nucleotide sequence ID" value="NZ_JAIHOM010000016.1"/>
</dbReference>
<comment type="catalytic activity">
    <reaction evidence="1">
        <text>chorismate = isochorismate</text>
        <dbReference type="Rhea" id="RHEA:18985"/>
        <dbReference type="ChEBI" id="CHEBI:29748"/>
        <dbReference type="ChEBI" id="CHEBI:29780"/>
        <dbReference type="EC" id="5.4.4.2"/>
    </reaction>
</comment>
<evidence type="ECO:0000256" key="5">
    <source>
        <dbReference type="ARBA" id="ARBA00041564"/>
    </source>
</evidence>
<dbReference type="PANTHER" id="PTHR42839:SF2">
    <property type="entry name" value="ISOCHORISMATE SYNTHASE ENTC"/>
    <property type="match status" value="1"/>
</dbReference>
<dbReference type="InterPro" id="IPR015890">
    <property type="entry name" value="Chorismate_C"/>
</dbReference>
<comment type="similarity">
    <text evidence="2">Belongs to the isochorismate synthase family.</text>
</comment>
<dbReference type="SUPFAM" id="SSF56322">
    <property type="entry name" value="ADC synthase"/>
    <property type="match status" value="1"/>
</dbReference>
<organism evidence="7 8">
    <name type="scientific">Spirulina subsalsa FACHB-351</name>
    <dbReference type="NCBI Taxonomy" id="234711"/>
    <lineage>
        <taxon>Bacteria</taxon>
        <taxon>Bacillati</taxon>
        <taxon>Cyanobacteriota</taxon>
        <taxon>Cyanophyceae</taxon>
        <taxon>Spirulinales</taxon>
        <taxon>Spirulinaceae</taxon>
        <taxon>Spirulina</taxon>
    </lineage>
</organism>
<dbReference type="Proteomes" id="UP001526426">
    <property type="component" value="Unassembled WGS sequence"/>
</dbReference>
<evidence type="ECO:0000256" key="1">
    <source>
        <dbReference type="ARBA" id="ARBA00000799"/>
    </source>
</evidence>
<protein>
    <recommendedName>
        <fullName evidence="3">isochorismate synthase</fullName>
        <ecNumber evidence="3">5.4.4.2</ecNumber>
    </recommendedName>
    <alternativeName>
        <fullName evidence="5">Isochorismate mutase</fullName>
    </alternativeName>
</protein>
<proteinExistence type="inferred from homology"/>
<dbReference type="GO" id="GO:0008909">
    <property type="term" value="F:isochorismate synthase activity"/>
    <property type="evidence" value="ECO:0007669"/>
    <property type="project" value="UniProtKB-EC"/>
</dbReference>
<name>A0ABT3L3N8_9CYAN</name>
<gene>
    <name evidence="7" type="ORF">K4A83_04875</name>
</gene>
<dbReference type="EMBL" id="JAIHOM010000016">
    <property type="protein sequence ID" value="MCW6035605.1"/>
    <property type="molecule type" value="Genomic_DNA"/>
</dbReference>
<dbReference type="Gene3D" id="3.60.120.10">
    <property type="entry name" value="Anthranilate synthase"/>
    <property type="match status" value="1"/>
</dbReference>
<evidence type="ECO:0000256" key="2">
    <source>
        <dbReference type="ARBA" id="ARBA00005297"/>
    </source>
</evidence>
<evidence type="ECO:0000256" key="3">
    <source>
        <dbReference type="ARBA" id="ARBA00012824"/>
    </source>
</evidence>
<dbReference type="PANTHER" id="PTHR42839">
    <property type="entry name" value="ISOCHORISMATE SYNTHASE ENTC"/>
    <property type="match status" value="1"/>
</dbReference>
<reference evidence="7 8" key="1">
    <citation type="submission" date="2021-08" db="EMBL/GenBank/DDBJ databases">
        <title>Draft genome sequence of Spirulina subsalsa with high tolerance to salinity and hype-accumulation of phycocyanin.</title>
        <authorList>
            <person name="Pei H."/>
            <person name="Jiang L."/>
        </authorList>
    </citation>
    <scope>NUCLEOTIDE SEQUENCE [LARGE SCALE GENOMIC DNA]</scope>
    <source>
        <strain evidence="7 8">FACHB-351</strain>
    </source>
</reference>
<dbReference type="InterPro" id="IPR004561">
    <property type="entry name" value="IsoChor_synthase"/>
</dbReference>
<keyword evidence="4 7" id="KW-0413">Isomerase</keyword>
<accession>A0ABT3L3N8</accession>
<evidence type="ECO:0000259" key="6">
    <source>
        <dbReference type="Pfam" id="PF00425"/>
    </source>
</evidence>
<dbReference type="NCBIfam" id="TIGR00543">
    <property type="entry name" value="isochor_syn"/>
    <property type="match status" value="1"/>
</dbReference>
<feature type="domain" description="Chorismate-utilising enzyme C-terminal" evidence="6">
    <location>
        <begin position="214"/>
        <end position="466"/>
    </location>
</feature>
<evidence type="ECO:0000256" key="4">
    <source>
        <dbReference type="ARBA" id="ARBA00023235"/>
    </source>
</evidence>
<keyword evidence="8" id="KW-1185">Reference proteome</keyword>
<dbReference type="EC" id="5.4.4.2" evidence="3"/>
<comment type="caution">
    <text evidence="7">The sequence shown here is derived from an EMBL/GenBank/DDBJ whole genome shotgun (WGS) entry which is preliminary data.</text>
</comment>
<dbReference type="Pfam" id="PF00425">
    <property type="entry name" value="Chorismate_bind"/>
    <property type="match status" value="1"/>
</dbReference>
<evidence type="ECO:0000313" key="8">
    <source>
        <dbReference type="Proteomes" id="UP001526426"/>
    </source>
</evidence>
<sequence>MSAIPCLADLTLESHELYKSLWNCQQQAIRLNCPQIVSLSQSIAPLDPLLFLQEYLRPHQLHFYWENGKKQTAIAAMGQVLAVHFSGQRRFEEADAFISQQQQTILKITTDSQPINPAKFFANFTFFDQAIQTESCFSPATVFFPQVQITRQQNHYSLVLNFSIHPQSNLNKVLEEIYHFQQKVDQICQKSNYWKISENLPYNPPLETVANYPQNFKTSVQSALNLIAQNKLQKIVLAHSLDVISPVPFQLIHSLYNLRQKHPDCYIFSTSNQQDQYFIGASPERLMSLWHGQLETDALAGSAPRGKTPEQDVQFAQMLLNSEKEKREHQAVSCYILQQLKKLGITAQSSPLQLLKLANIQHLWTPIQATVPNHLHPLKILAQLHPTPAVAGLPSQTACQHIQDYELFNRELYAAPLGWLDMAGNSEFIVGIRSALITGNQARLYGGAGIVAGSDPEKELAEVQLKLQTILNTLI</sequence>
<dbReference type="InterPro" id="IPR005801">
    <property type="entry name" value="ADC_synthase"/>
</dbReference>
<evidence type="ECO:0000313" key="7">
    <source>
        <dbReference type="EMBL" id="MCW6035605.1"/>
    </source>
</evidence>